<dbReference type="Proteomes" id="UP001497512">
    <property type="component" value="Chromosome 2"/>
</dbReference>
<evidence type="ECO:0000259" key="1">
    <source>
        <dbReference type="SMART" id="SM01146"/>
    </source>
</evidence>
<proteinExistence type="predicted"/>
<sequence>MPSYGRFGLGDFSWCEFIPRLKPKTMEEIKEYGTLFLSHIAEDINDSPTFYDGVPKGGLRIQDVLVRLAILHLIRDKVKALIEDPSMPLFSKGAHTYRYYSLRNTKVWKEEHDRKLLYAICMRHGYGRWLDIVEDTQLGLQPVVGTITLEDEVQIGIGADKDEKEAYVQKRMVDFIKRRVLLLEKFLNAEYHKVFLVSGWFPICLLSLCRAVGVP</sequence>
<accession>A0ABP0U8D0</accession>
<name>A0ABP0U8D0_9BRYO</name>
<gene>
    <name evidence="2" type="ORF">CSSPTR1EN2_LOCUS12493</name>
</gene>
<organism evidence="2 3">
    <name type="scientific">Sphagnum troendelagicum</name>
    <dbReference type="NCBI Taxonomy" id="128251"/>
    <lineage>
        <taxon>Eukaryota</taxon>
        <taxon>Viridiplantae</taxon>
        <taxon>Streptophyta</taxon>
        <taxon>Embryophyta</taxon>
        <taxon>Bryophyta</taxon>
        <taxon>Sphagnophytina</taxon>
        <taxon>Sphagnopsida</taxon>
        <taxon>Sphagnales</taxon>
        <taxon>Sphagnaceae</taxon>
        <taxon>Sphagnum</taxon>
    </lineage>
</organism>
<dbReference type="EMBL" id="OZ019894">
    <property type="protein sequence ID" value="CAK9214961.1"/>
    <property type="molecule type" value="Genomic_DNA"/>
</dbReference>
<dbReference type="InterPro" id="IPR009462">
    <property type="entry name" value="CHD_II_SANT-like"/>
</dbReference>
<evidence type="ECO:0000313" key="2">
    <source>
        <dbReference type="EMBL" id="CAK9214961.1"/>
    </source>
</evidence>
<dbReference type="SMART" id="SM01146">
    <property type="entry name" value="DUF1086"/>
    <property type="match status" value="1"/>
</dbReference>
<protein>
    <recommendedName>
        <fullName evidence="1">CHD subfamily II SANT-like domain-containing protein</fullName>
    </recommendedName>
</protein>
<dbReference type="Gene3D" id="1.10.10.60">
    <property type="entry name" value="Homeodomain-like"/>
    <property type="match status" value="1"/>
</dbReference>
<dbReference type="Pfam" id="PF06461">
    <property type="entry name" value="CHDII_SANT-like"/>
    <property type="match status" value="1"/>
</dbReference>
<keyword evidence="3" id="KW-1185">Reference proteome</keyword>
<feature type="domain" description="CHD subfamily II SANT-like" evidence="1">
    <location>
        <begin position="2"/>
        <end position="95"/>
    </location>
</feature>
<evidence type="ECO:0000313" key="3">
    <source>
        <dbReference type="Proteomes" id="UP001497512"/>
    </source>
</evidence>
<reference evidence="2" key="1">
    <citation type="submission" date="2024-02" db="EMBL/GenBank/DDBJ databases">
        <authorList>
            <consortium name="ELIXIR-Norway"/>
            <consortium name="Elixir Norway"/>
        </authorList>
    </citation>
    <scope>NUCLEOTIDE SEQUENCE</scope>
</reference>